<dbReference type="EMBL" id="APVL01000002">
    <property type="protein sequence ID" value="EWG12759.1"/>
    <property type="molecule type" value="Genomic_DNA"/>
</dbReference>
<reference evidence="1 2" key="2">
    <citation type="journal article" date="2016" name="Sci. Rep.">
        <title>A novel serine protease, Sep1, from Bacillus firmus DS-1 has nematicidal activity and degrades multiple intestinal-associated nematode proteins.</title>
        <authorList>
            <person name="Geng C."/>
            <person name="Nie X."/>
            <person name="Tang Z."/>
            <person name="Zhang Y."/>
            <person name="Lin J."/>
            <person name="Sun M."/>
            <person name="Peng D."/>
        </authorList>
    </citation>
    <scope>NUCLEOTIDE SEQUENCE [LARGE SCALE GENOMIC DNA]</scope>
    <source>
        <strain evidence="1 2">DS1</strain>
    </source>
</reference>
<dbReference type="Proteomes" id="UP000019270">
    <property type="component" value="Unassembled WGS sequence"/>
</dbReference>
<reference evidence="2" key="1">
    <citation type="submission" date="2013-03" db="EMBL/GenBank/DDBJ databases">
        <title>Draft genome sequence of Bacillus firmus DS1.</title>
        <authorList>
            <person name="Peng D."/>
            <person name="Zhu L."/>
            <person name="Sun M."/>
        </authorList>
    </citation>
    <scope>NUCLEOTIDE SEQUENCE [LARGE SCALE GENOMIC DNA]</scope>
    <source>
        <strain evidence="2">DS1</strain>
    </source>
</reference>
<comment type="caution">
    <text evidence="1">The sequence shown here is derived from an EMBL/GenBank/DDBJ whole genome shotgun (WGS) entry which is preliminary data.</text>
</comment>
<evidence type="ECO:0000313" key="1">
    <source>
        <dbReference type="EMBL" id="EWG12759.1"/>
    </source>
</evidence>
<proteinExistence type="predicted"/>
<sequence>MVVKRVNITVDPDTLDEFYRLASKKGIKFSTWVQVKMEEFIEEEKMIEEYRQQKRRS</sequence>
<organism evidence="1 2">
    <name type="scientific">Cytobacillus firmus DS1</name>
    <dbReference type="NCBI Taxonomy" id="1307436"/>
    <lineage>
        <taxon>Bacteria</taxon>
        <taxon>Bacillati</taxon>
        <taxon>Bacillota</taxon>
        <taxon>Bacilli</taxon>
        <taxon>Bacillales</taxon>
        <taxon>Bacillaceae</taxon>
        <taxon>Cytobacillus</taxon>
    </lineage>
</organism>
<dbReference type="PATRIC" id="fig|1307436.3.peg.959"/>
<protein>
    <submittedName>
        <fullName evidence="1">Uncharacterized protein</fullName>
    </submittedName>
</protein>
<dbReference type="RefSeq" id="WP_035327572.1">
    <property type="nucleotide sequence ID" value="NZ_APVL01000002.1"/>
</dbReference>
<evidence type="ECO:0000313" key="2">
    <source>
        <dbReference type="Proteomes" id="UP000019270"/>
    </source>
</evidence>
<name>W7LKX0_CYTFI</name>
<accession>W7LKX0</accession>
<dbReference type="AlphaFoldDB" id="W7LKX0"/>
<gene>
    <name evidence="1" type="ORF">PBF_04450</name>
</gene>